<proteinExistence type="predicted"/>
<evidence type="ECO:0000256" key="1">
    <source>
        <dbReference type="SAM" id="Phobius"/>
    </source>
</evidence>
<protein>
    <submittedName>
        <fullName evidence="2">DUF2254 domain-containing protein</fullName>
    </submittedName>
</protein>
<feature type="transmembrane region" description="Helical" evidence="1">
    <location>
        <begin position="20"/>
        <end position="43"/>
    </location>
</feature>
<keyword evidence="1" id="KW-1133">Transmembrane helix</keyword>
<comment type="caution">
    <text evidence="2">The sequence shown here is derived from an EMBL/GenBank/DDBJ whole genome shotgun (WGS) entry which is preliminary data.</text>
</comment>
<organism evidence="2 3">
    <name type="scientific">Paracoccus mangrovi</name>
    <dbReference type="NCBI Taxonomy" id="1715645"/>
    <lineage>
        <taxon>Bacteria</taxon>
        <taxon>Pseudomonadati</taxon>
        <taxon>Pseudomonadota</taxon>
        <taxon>Alphaproteobacteria</taxon>
        <taxon>Rhodobacterales</taxon>
        <taxon>Paracoccaceae</taxon>
        <taxon>Paracoccus</taxon>
    </lineage>
</organism>
<dbReference type="Proteomes" id="UP001595721">
    <property type="component" value="Unassembled WGS sequence"/>
</dbReference>
<gene>
    <name evidence="2" type="ORF">ACFOMH_14665</name>
</gene>
<accession>A0ABV7R4W9</accession>
<dbReference type="Pfam" id="PF10011">
    <property type="entry name" value="DUF2254"/>
    <property type="match status" value="1"/>
</dbReference>
<keyword evidence="1" id="KW-0812">Transmembrane</keyword>
<keyword evidence="3" id="KW-1185">Reference proteome</keyword>
<feature type="transmembrane region" description="Helical" evidence="1">
    <location>
        <begin position="98"/>
        <end position="120"/>
    </location>
</feature>
<keyword evidence="1" id="KW-0472">Membrane</keyword>
<evidence type="ECO:0000313" key="3">
    <source>
        <dbReference type="Proteomes" id="UP001595721"/>
    </source>
</evidence>
<dbReference type="RefSeq" id="WP_377745372.1">
    <property type="nucleotide sequence ID" value="NZ_JBHRXJ010000011.1"/>
</dbReference>
<sequence length="420" mass="44985">MSRLRWMMSRIGRTLWVRVVLYAVLGVLAAGAASLAGYLPMGLPLDISVDAIDSLLSVLSSSMLAVTTFSIGSLMTAYGSATSNGTPRATTLLAEDAVVQSALATFVGSFLFSIVGMVALRISAYGPEGRALLFLVTLAVIGLVVQALLRWIDQLTRLGRVGDTLERIEEATHEAMTVWLDHPSMDGRPRPDAPPPGQPVPAGRVGYIQHVDVAALDGIARKQGVEIDLLVLPGSFVYEDTPLAQLRGSGAPAALPQELVDEIRAEIALDAERTYDQDPRFGLVTMSEVALRALSPAVNDPGTAIDVIGRQTRLLSFWARGWDKACAAAPEYPRVTVAPLSFADMYDDAFNQIGRDGAGQVDVMLRLMKALIALTRTGPDEARQAAHRQLRLAHARAMHALVIEDDKARLNALYAGGVPA</sequence>
<dbReference type="EMBL" id="JBHRXJ010000011">
    <property type="protein sequence ID" value="MFC3529419.1"/>
    <property type="molecule type" value="Genomic_DNA"/>
</dbReference>
<evidence type="ECO:0000313" key="2">
    <source>
        <dbReference type="EMBL" id="MFC3529419.1"/>
    </source>
</evidence>
<feature type="transmembrane region" description="Helical" evidence="1">
    <location>
        <begin position="55"/>
        <end position="78"/>
    </location>
</feature>
<name>A0ABV7R4W9_9RHOB</name>
<dbReference type="InterPro" id="IPR018723">
    <property type="entry name" value="DUF2254_membrane"/>
</dbReference>
<reference evidence="3" key="1">
    <citation type="journal article" date="2019" name="Int. J. Syst. Evol. Microbiol.">
        <title>The Global Catalogue of Microorganisms (GCM) 10K type strain sequencing project: providing services to taxonomists for standard genome sequencing and annotation.</title>
        <authorList>
            <consortium name="The Broad Institute Genomics Platform"/>
            <consortium name="The Broad Institute Genome Sequencing Center for Infectious Disease"/>
            <person name="Wu L."/>
            <person name="Ma J."/>
        </authorList>
    </citation>
    <scope>NUCLEOTIDE SEQUENCE [LARGE SCALE GENOMIC DNA]</scope>
    <source>
        <strain evidence="3">KCTC 42899</strain>
    </source>
</reference>
<feature type="transmembrane region" description="Helical" evidence="1">
    <location>
        <begin position="132"/>
        <end position="152"/>
    </location>
</feature>